<evidence type="ECO:0000313" key="2">
    <source>
        <dbReference type="Proteomes" id="UP000235965"/>
    </source>
</evidence>
<sequence length="289" mass="33724">QPGKCLKDSGIESWNVLSLYRAGALKMLLEQLDSCKLDITAIQELRWLGKGVMEKRDHIVPYSHMFGTGFIVNKKKKQVYKRMQQRNHTRGGVEEYREARRIEKRLHKELLELEHLRSLNEIRAFYQKLNKSRKDFQPRTTLCRDKEGTILSSYEAVLERWAQYFEELLNSNASEQVEGMTIDLTQGNFEAEESAPTIKEVEQTIKKLKNNKAPGMDLITAELVKFAGPEYAKHLHQLVVKIWINGIIIIIIISLDQWKKMEYGGRGITMSYTNCLMNRHYWIYKGEKA</sequence>
<evidence type="ECO:0000313" key="1">
    <source>
        <dbReference type="EMBL" id="PNF39929.1"/>
    </source>
</evidence>
<dbReference type="STRING" id="105785.A0A2J7RGG2"/>
<dbReference type="InParanoid" id="A0A2J7RGG2"/>
<proteinExistence type="predicted"/>
<feature type="non-terminal residue" evidence="1">
    <location>
        <position position="1"/>
    </location>
</feature>
<accession>A0A2J7RGG2</accession>
<organism evidence="1 2">
    <name type="scientific">Cryptotermes secundus</name>
    <dbReference type="NCBI Taxonomy" id="105785"/>
    <lineage>
        <taxon>Eukaryota</taxon>
        <taxon>Metazoa</taxon>
        <taxon>Ecdysozoa</taxon>
        <taxon>Arthropoda</taxon>
        <taxon>Hexapoda</taxon>
        <taxon>Insecta</taxon>
        <taxon>Pterygota</taxon>
        <taxon>Neoptera</taxon>
        <taxon>Polyneoptera</taxon>
        <taxon>Dictyoptera</taxon>
        <taxon>Blattodea</taxon>
        <taxon>Blattoidea</taxon>
        <taxon>Termitoidae</taxon>
        <taxon>Kalotermitidae</taxon>
        <taxon>Cryptotermitinae</taxon>
        <taxon>Cryptotermes</taxon>
    </lineage>
</organism>
<keyword evidence="2" id="KW-1185">Reference proteome</keyword>
<dbReference type="Proteomes" id="UP000235965">
    <property type="component" value="Unassembled WGS sequence"/>
</dbReference>
<protein>
    <recommendedName>
        <fullName evidence="3">Endonuclease/exonuclease/phosphatase domain-containing protein</fullName>
    </recommendedName>
</protein>
<evidence type="ECO:0008006" key="3">
    <source>
        <dbReference type="Google" id="ProtNLM"/>
    </source>
</evidence>
<dbReference type="EMBL" id="NEVH01003784">
    <property type="protein sequence ID" value="PNF39929.1"/>
    <property type="molecule type" value="Genomic_DNA"/>
</dbReference>
<gene>
    <name evidence="1" type="ORF">B7P43_G17235</name>
</gene>
<dbReference type="AlphaFoldDB" id="A0A2J7RGG2"/>
<reference evidence="1 2" key="1">
    <citation type="submission" date="2017-12" db="EMBL/GenBank/DDBJ databases">
        <title>Hemimetabolous genomes reveal molecular basis of termite eusociality.</title>
        <authorList>
            <person name="Harrison M.C."/>
            <person name="Jongepier E."/>
            <person name="Robertson H.M."/>
            <person name="Arning N."/>
            <person name="Bitard-Feildel T."/>
            <person name="Chao H."/>
            <person name="Childers C.P."/>
            <person name="Dinh H."/>
            <person name="Doddapaneni H."/>
            <person name="Dugan S."/>
            <person name="Gowin J."/>
            <person name="Greiner C."/>
            <person name="Han Y."/>
            <person name="Hu H."/>
            <person name="Hughes D.S.T."/>
            <person name="Huylmans A.-K."/>
            <person name="Kemena C."/>
            <person name="Kremer L.P.M."/>
            <person name="Lee S.L."/>
            <person name="Lopez-Ezquerra A."/>
            <person name="Mallet L."/>
            <person name="Monroy-Kuhn J.M."/>
            <person name="Moser A."/>
            <person name="Murali S.C."/>
            <person name="Muzny D.M."/>
            <person name="Otani S."/>
            <person name="Piulachs M.-D."/>
            <person name="Poelchau M."/>
            <person name="Qu J."/>
            <person name="Schaub F."/>
            <person name="Wada-Katsumata A."/>
            <person name="Worley K.C."/>
            <person name="Xie Q."/>
            <person name="Ylla G."/>
            <person name="Poulsen M."/>
            <person name="Gibbs R.A."/>
            <person name="Schal C."/>
            <person name="Richards S."/>
            <person name="Belles X."/>
            <person name="Korb J."/>
            <person name="Bornberg-Bauer E."/>
        </authorList>
    </citation>
    <scope>NUCLEOTIDE SEQUENCE [LARGE SCALE GENOMIC DNA]</scope>
    <source>
        <tissue evidence="1">Whole body</tissue>
    </source>
</reference>
<name>A0A2J7RGG2_9NEOP</name>
<comment type="caution">
    <text evidence="1">The sequence shown here is derived from an EMBL/GenBank/DDBJ whole genome shotgun (WGS) entry which is preliminary data.</text>
</comment>